<evidence type="ECO:0000313" key="3">
    <source>
        <dbReference type="Proteomes" id="UP000637002"/>
    </source>
</evidence>
<name>A0A916X7X7_9HYPH</name>
<dbReference type="RefSeq" id="WP_188607532.1">
    <property type="nucleotide sequence ID" value="NZ_BMGG01000001.1"/>
</dbReference>
<dbReference type="InterPro" id="IPR038461">
    <property type="entry name" value="Schlafen_AlbA_2_dom_sf"/>
</dbReference>
<dbReference type="Pfam" id="PF04326">
    <property type="entry name" value="SLFN_AlbA_2"/>
    <property type="match status" value="1"/>
</dbReference>
<sequence length="509" mass="56440">MTDEEIGLVKAMLARGIKNEQAHFYFNRADRLISSGRITYIKQGKYGASVPEATPAELDTFIVEWERRQLSGTERVAPDHANAVLALFERGDPHWTLRAGETHRAECKLSFRLSPERLFADAVKTIAAFANHSGGYLLFGVHNATLAAQGLAAEFFAQADPAEINRLLASALDPVPIITKLTVQVGLATVGVLHVEKHAYAPVMALKMIGDSVKEGHIYYRYVGESRAIKPGELREIIAARERRAVGAFVRQMNMVQAGSAATLNLETGEVAGRTGGFVIDRDLLSNIQFIKEGEFSETRGAPALKLIGEVKPVNAKEEERIKTIRDTVTPDAILRNFLRQERVADPMQYIHAQAHYPRRWMPLWFYVEQTGMTLEEITNDMIKIVANQPSSRDAVVKRLQRGDEAYKIHPGRPTELCKTLQQGGAFDLTTAQDISRFANAVMGLMDGAPNLDTIREALASCIDRSMGPSAAEGGRRSMIFRAACRVDELMHRPSQSRPARQHLSRSPE</sequence>
<organism evidence="2 3">
    <name type="scientific">Chelatococcus reniformis</name>
    <dbReference type="NCBI Taxonomy" id="1494448"/>
    <lineage>
        <taxon>Bacteria</taxon>
        <taxon>Pseudomonadati</taxon>
        <taxon>Pseudomonadota</taxon>
        <taxon>Alphaproteobacteria</taxon>
        <taxon>Hyphomicrobiales</taxon>
        <taxon>Chelatococcaceae</taxon>
        <taxon>Chelatococcus</taxon>
    </lineage>
</organism>
<evidence type="ECO:0000313" key="2">
    <source>
        <dbReference type="EMBL" id="GGC48929.1"/>
    </source>
</evidence>
<feature type="domain" description="Schlafen AlbA-2" evidence="1">
    <location>
        <begin position="101"/>
        <end position="229"/>
    </location>
</feature>
<reference evidence="2" key="2">
    <citation type="submission" date="2020-09" db="EMBL/GenBank/DDBJ databases">
        <authorList>
            <person name="Sun Q."/>
            <person name="Zhou Y."/>
        </authorList>
    </citation>
    <scope>NUCLEOTIDE SEQUENCE</scope>
    <source>
        <strain evidence="2">CGMCC 1.12919</strain>
    </source>
</reference>
<dbReference type="Gene3D" id="3.30.950.30">
    <property type="entry name" value="Schlafen, AAA domain"/>
    <property type="match status" value="1"/>
</dbReference>
<gene>
    <name evidence="2" type="ORF">GCM10010994_05120</name>
</gene>
<dbReference type="AlphaFoldDB" id="A0A916X7X7"/>
<accession>A0A916X7X7</accession>
<dbReference type="Proteomes" id="UP000637002">
    <property type="component" value="Unassembled WGS sequence"/>
</dbReference>
<protein>
    <recommendedName>
        <fullName evidence="1">Schlafen AlbA-2 domain-containing protein</fullName>
    </recommendedName>
</protein>
<dbReference type="InterPro" id="IPR007421">
    <property type="entry name" value="Schlafen_AlbA_2_dom"/>
</dbReference>
<reference evidence="2" key="1">
    <citation type="journal article" date="2014" name="Int. J. Syst. Evol. Microbiol.">
        <title>Complete genome sequence of Corynebacterium casei LMG S-19264T (=DSM 44701T), isolated from a smear-ripened cheese.</title>
        <authorList>
            <consortium name="US DOE Joint Genome Institute (JGI-PGF)"/>
            <person name="Walter F."/>
            <person name="Albersmeier A."/>
            <person name="Kalinowski J."/>
            <person name="Ruckert C."/>
        </authorList>
    </citation>
    <scope>NUCLEOTIDE SEQUENCE</scope>
    <source>
        <strain evidence="2">CGMCC 1.12919</strain>
    </source>
</reference>
<evidence type="ECO:0000259" key="1">
    <source>
        <dbReference type="Pfam" id="PF04326"/>
    </source>
</evidence>
<keyword evidence="3" id="KW-1185">Reference proteome</keyword>
<proteinExistence type="predicted"/>
<dbReference type="EMBL" id="BMGG01000001">
    <property type="protein sequence ID" value="GGC48929.1"/>
    <property type="molecule type" value="Genomic_DNA"/>
</dbReference>
<comment type="caution">
    <text evidence="2">The sequence shown here is derived from an EMBL/GenBank/DDBJ whole genome shotgun (WGS) entry which is preliminary data.</text>
</comment>